<dbReference type="OrthoDB" id="5225441at2759"/>
<dbReference type="EMBL" id="JAADYS010001120">
    <property type="protein sequence ID" value="KAF4464941.1"/>
    <property type="molecule type" value="Genomic_DNA"/>
</dbReference>
<name>A0A8H4PD19_9HYPO</name>
<protein>
    <submittedName>
        <fullName evidence="2">Uncharacterized protein</fullName>
    </submittedName>
</protein>
<feature type="compositionally biased region" description="Basic residues" evidence="1">
    <location>
        <begin position="1"/>
        <end position="11"/>
    </location>
</feature>
<keyword evidence="3" id="KW-1185">Reference proteome</keyword>
<dbReference type="Proteomes" id="UP000554235">
    <property type="component" value="Unassembled WGS sequence"/>
</dbReference>
<evidence type="ECO:0000313" key="3">
    <source>
        <dbReference type="Proteomes" id="UP000554235"/>
    </source>
</evidence>
<evidence type="ECO:0000256" key="1">
    <source>
        <dbReference type="SAM" id="MobiDB-lite"/>
    </source>
</evidence>
<feature type="region of interest" description="Disordered" evidence="1">
    <location>
        <begin position="1"/>
        <end position="100"/>
    </location>
</feature>
<proteinExistence type="predicted"/>
<feature type="compositionally biased region" description="Basic and acidic residues" evidence="1">
    <location>
        <begin position="12"/>
        <end position="26"/>
    </location>
</feature>
<dbReference type="AlphaFoldDB" id="A0A8H4PD19"/>
<accession>A0A8H4PD19</accession>
<gene>
    <name evidence="2" type="ORF">FALBO_8208</name>
</gene>
<comment type="caution">
    <text evidence="2">The sequence shown here is derived from an EMBL/GenBank/DDBJ whole genome shotgun (WGS) entry which is preliminary data.</text>
</comment>
<sequence length="186" mass="20242">MSILNHIKRARDHKEATKAKEAEKPKVSKPAQAYRHVPTHAACDSVASGPAGSRRHDRTKVRAENRKRTAKAVAETMAESSTVQMNFPGSSTSSPFASGSSSATYQASEVDFHDGDVSPMSRSPVQSYGFPTPPTRNFFQPGEATYPHPLSLKGKEVVRGPHYGMAYSVSPDKDSLPEHFQTALMI</sequence>
<evidence type="ECO:0000313" key="2">
    <source>
        <dbReference type="EMBL" id="KAF4464941.1"/>
    </source>
</evidence>
<reference evidence="2 3" key="1">
    <citation type="submission" date="2020-01" db="EMBL/GenBank/DDBJ databases">
        <title>Identification and distribution of gene clusters putatively required for synthesis of sphingolipid metabolism inhibitors in phylogenetically diverse species of the filamentous fungus Fusarium.</title>
        <authorList>
            <person name="Kim H.-S."/>
            <person name="Busman M."/>
            <person name="Brown D.W."/>
            <person name="Divon H."/>
            <person name="Uhlig S."/>
            <person name="Proctor R.H."/>
        </authorList>
    </citation>
    <scope>NUCLEOTIDE SEQUENCE [LARGE SCALE GENOMIC DNA]</scope>
    <source>
        <strain evidence="2 3">NRRL 20459</strain>
    </source>
</reference>
<feature type="compositionally biased region" description="Low complexity" evidence="1">
    <location>
        <begin position="87"/>
        <end position="100"/>
    </location>
</feature>
<organism evidence="2 3">
    <name type="scientific">Fusarium albosuccineum</name>
    <dbReference type="NCBI Taxonomy" id="1237068"/>
    <lineage>
        <taxon>Eukaryota</taxon>
        <taxon>Fungi</taxon>
        <taxon>Dikarya</taxon>
        <taxon>Ascomycota</taxon>
        <taxon>Pezizomycotina</taxon>
        <taxon>Sordariomycetes</taxon>
        <taxon>Hypocreomycetidae</taxon>
        <taxon>Hypocreales</taxon>
        <taxon>Nectriaceae</taxon>
        <taxon>Fusarium</taxon>
        <taxon>Fusarium decemcellulare species complex</taxon>
    </lineage>
</organism>